<sequence>MNATTTAQASATRTRLRNVLIALFAIGVPLAWMRDPQLVWQPLLPIPLLFLTPRGTTRVLAFFAAVLVVLGGGVTTYREGMAVPDWPATFDQNMWTYPYAEMLNEGKGVTLEHVHRLWASALGLVAICVLLSCFIYRARTTVTVFASLVLLAIIGQGLLGGTRVLENSQNLAFLHGAIAQAVVASIVALAVFCSRTWQRAERVGSEYARGAHFLGPWVAGSVYTQIALGAWLRHQGQTIALLIHITLALFVVVAVLVLAKQLGVAAKEAPAAASASVRPLARLQSWLLGSLIAQFLLGVLATYGIYSLSGGMQAQVSLGEAVFATAHVFVGAVLLSSTVVGTMYARRVLRPPVVASAGVSAGVSSGAPSPAHHAPLHSGS</sequence>
<dbReference type="GO" id="GO:0046872">
    <property type="term" value="F:metal ion binding"/>
    <property type="evidence" value="ECO:0007669"/>
    <property type="project" value="UniProtKB-KW"/>
</dbReference>
<accession>A0A518EQ93</accession>
<keyword evidence="2" id="KW-1003">Cell membrane</keyword>
<evidence type="ECO:0000256" key="11">
    <source>
        <dbReference type="ARBA" id="ARBA00023444"/>
    </source>
</evidence>
<evidence type="ECO:0000256" key="2">
    <source>
        <dbReference type="ARBA" id="ARBA00022475"/>
    </source>
</evidence>
<comment type="pathway">
    <text evidence="11">Porphyrin-containing compound metabolism.</text>
</comment>
<dbReference type="EMBL" id="CP036434">
    <property type="protein sequence ID" value="QDV06251.1"/>
    <property type="molecule type" value="Genomic_DNA"/>
</dbReference>
<evidence type="ECO:0000256" key="4">
    <source>
        <dbReference type="ARBA" id="ARBA00022723"/>
    </source>
</evidence>
<feature type="transmembrane region" description="Helical" evidence="12">
    <location>
        <begin position="238"/>
        <end position="259"/>
    </location>
</feature>
<dbReference type="PANTHER" id="PTHR35457:SF1">
    <property type="entry name" value="HEME A SYNTHASE"/>
    <property type="match status" value="1"/>
</dbReference>
<dbReference type="AlphaFoldDB" id="A0A518EQ93"/>
<evidence type="ECO:0000256" key="5">
    <source>
        <dbReference type="ARBA" id="ARBA00022989"/>
    </source>
</evidence>
<evidence type="ECO:0000256" key="6">
    <source>
        <dbReference type="ARBA" id="ARBA00023002"/>
    </source>
</evidence>
<feature type="transmembrane region" description="Helical" evidence="12">
    <location>
        <begin position="213"/>
        <end position="232"/>
    </location>
</feature>
<keyword evidence="14" id="KW-1185">Reference proteome</keyword>
<keyword evidence="5 12" id="KW-1133">Transmembrane helix</keyword>
<gene>
    <name evidence="13" type="primary">ctaA</name>
    <name evidence="13" type="ORF">Poly30_17580</name>
</gene>
<protein>
    <submittedName>
        <fullName evidence="13">Heme A synthase</fullName>
    </submittedName>
</protein>
<evidence type="ECO:0000256" key="9">
    <source>
        <dbReference type="ARBA" id="ARBA00023136"/>
    </source>
</evidence>
<keyword evidence="8" id="KW-0350">Heme biosynthesis</keyword>
<evidence type="ECO:0000256" key="12">
    <source>
        <dbReference type="SAM" id="Phobius"/>
    </source>
</evidence>
<dbReference type="InterPro" id="IPR003780">
    <property type="entry name" value="COX15/CtaA_fam"/>
</dbReference>
<evidence type="ECO:0000313" key="14">
    <source>
        <dbReference type="Proteomes" id="UP000320390"/>
    </source>
</evidence>
<dbReference type="Pfam" id="PF02628">
    <property type="entry name" value="COX15-CtaA"/>
    <property type="match status" value="1"/>
</dbReference>
<dbReference type="GO" id="GO:0016491">
    <property type="term" value="F:oxidoreductase activity"/>
    <property type="evidence" value="ECO:0007669"/>
    <property type="project" value="UniProtKB-KW"/>
</dbReference>
<feature type="transmembrane region" description="Helical" evidence="12">
    <location>
        <begin position="59"/>
        <end position="77"/>
    </location>
</feature>
<evidence type="ECO:0000256" key="1">
    <source>
        <dbReference type="ARBA" id="ARBA00004141"/>
    </source>
</evidence>
<reference evidence="13 14" key="1">
    <citation type="submission" date="2019-02" db="EMBL/GenBank/DDBJ databases">
        <title>Deep-cultivation of Planctomycetes and their phenomic and genomic characterization uncovers novel biology.</title>
        <authorList>
            <person name="Wiegand S."/>
            <person name="Jogler M."/>
            <person name="Boedeker C."/>
            <person name="Pinto D."/>
            <person name="Vollmers J."/>
            <person name="Rivas-Marin E."/>
            <person name="Kohn T."/>
            <person name="Peeters S.H."/>
            <person name="Heuer A."/>
            <person name="Rast P."/>
            <person name="Oberbeckmann S."/>
            <person name="Bunk B."/>
            <person name="Jeske O."/>
            <person name="Meyerdierks A."/>
            <person name="Storesund J.E."/>
            <person name="Kallscheuer N."/>
            <person name="Luecker S."/>
            <person name="Lage O.M."/>
            <person name="Pohl T."/>
            <person name="Merkel B.J."/>
            <person name="Hornburger P."/>
            <person name="Mueller R.-W."/>
            <person name="Bruemmer F."/>
            <person name="Labrenz M."/>
            <person name="Spormann A.M."/>
            <person name="Op den Camp H."/>
            <person name="Overmann J."/>
            <person name="Amann R."/>
            <person name="Jetten M.S.M."/>
            <person name="Mascher T."/>
            <person name="Medema M.H."/>
            <person name="Devos D.P."/>
            <person name="Kaster A.-K."/>
            <person name="Ovreas L."/>
            <person name="Rohde M."/>
            <person name="Galperin M.Y."/>
            <person name="Jogler C."/>
        </authorList>
    </citation>
    <scope>NUCLEOTIDE SEQUENCE [LARGE SCALE GENOMIC DNA]</scope>
    <source>
        <strain evidence="13 14">Poly30</strain>
    </source>
</reference>
<evidence type="ECO:0000256" key="3">
    <source>
        <dbReference type="ARBA" id="ARBA00022692"/>
    </source>
</evidence>
<dbReference type="GO" id="GO:0016020">
    <property type="term" value="C:membrane"/>
    <property type="evidence" value="ECO:0007669"/>
    <property type="project" value="UniProtKB-SubCell"/>
</dbReference>
<feature type="transmembrane region" description="Helical" evidence="12">
    <location>
        <begin position="286"/>
        <end position="306"/>
    </location>
</feature>
<dbReference type="Proteomes" id="UP000320390">
    <property type="component" value="Chromosome"/>
</dbReference>
<keyword evidence="10" id="KW-1015">Disulfide bond</keyword>
<keyword evidence="9 12" id="KW-0472">Membrane</keyword>
<feature type="transmembrane region" description="Helical" evidence="12">
    <location>
        <begin position="16"/>
        <end position="33"/>
    </location>
</feature>
<organism evidence="13 14">
    <name type="scientific">Saltatorellus ferox</name>
    <dbReference type="NCBI Taxonomy" id="2528018"/>
    <lineage>
        <taxon>Bacteria</taxon>
        <taxon>Pseudomonadati</taxon>
        <taxon>Planctomycetota</taxon>
        <taxon>Planctomycetia</taxon>
        <taxon>Planctomycetia incertae sedis</taxon>
        <taxon>Saltatorellus</taxon>
    </lineage>
</organism>
<keyword evidence="4" id="KW-0479">Metal-binding</keyword>
<dbReference type="OrthoDB" id="128939at2"/>
<keyword evidence="3 12" id="KW-0812">Transmembrane</keyword>
<feature type="transmembrane region" description="Helical" evidence="12">
    <location>
        <begin position="142"/>
        <end position="159"/>
    </location>
</feature>
<proteinExistence type="predicted"/>
<dbReference type="PANTHER" id="PTHR35457">
    <property type="entry name" value="HEME A SYNTHASE"/>
    <property type="match status" value="1"/>
</dbReference>
<evidence type="ECO:0000313" key="13">
    <source>
        <dbReference type="EMBL" id="QDV06251.1"/>
    </source>
</evidence>
<comment type="subcellular location">
    <subcellularLocation>
        <location evidence="1">Membrane</location>
        <topology evidence="1">Multi-pass membrane protein</topology>
    </subcellularLocation>
</comment>
<keyword evidence="6" id="KW-0560">Oxidoreductase</keyword>
<dbReference type="GO" id="GO:0006784">
    <property type="term" value="P:heme A biosynthetic process"/>
    <property type="evidence" value="ECO:0007669"/>
    <property type="project" value="InterPro"/>
</dbReference>
<dbReference type="RefSeq" id="WP_145196265.1">
    <property type="nucleotide sequence ID" value="NZ_CP036434.1"/>
</dbReference>
<keyword evidence="7" id="KW-0408">Iron</keyword>
<evidence type="ECO:0000256" key="7">
    <source>
        <dbReference type="ARBA" id="ARBA00023004"/>
    </source>
</evidence>
<feature type="transmembrane region" description="Helical" evidence="12">
    <location>
        <begin position="326"/>
        <end position="345"/>
    </location>
</feature>
<name>A0A518EQ93_9BACT</name>
<feature type="transmembrane region" description="Helical" evidence="12">
    <location>
        <begin position="117"/>
        <end position="135"/>
    </location>
</feature>
<dbReference type="InterPro" id="IPR050450">
    <property type="entry name" value="COX15/CtaA_HemeA_synthase"/>
</dbReference>
<evidence type="ECO:0000256" key="8">
    <source>
        <dbReference type="ARBA" id="ARBA00023133"/>
    </source>
</evidence>
<evidence type="ECO:0000256" key="10">
    <source>
        <dbReference type="ARBA" id="ARBA00023157"/>
    </source>
</evidence>
<feature type="transmembrane region" description="Helical" evidence="12">
    <location>
        <begin position="171"/>
        <end position="192"/>
    </location>
</feature>